<dbReference type="GO" id="GO:0016787">
    <property type="term" value="F:hydrolase activity"/>
    <property type="evidence" value="ECO:0007669"/>
    <property type="project" value="InterPro"/>
</dbReference>
<gene>
    <name evidence="2" type="ORF">H9968_11630</name>
</gene>
<dbReference type="AlphaFoldDB" id="A0A9D2ENC2"/>
<feature type="domain" description="Calcineurin-like phosphoesterase" evidence="1">
    <location>
        <begin position="2"/>
        <end position="234"/>
    </location>
</feature>
<dbReference type="Proteomes" id="UP000824049">
    <property type="component" value="Unassembled WGS sequence"/>
</dbReference>
<organism evidence="2 3">
    <name type="scientific">Candidatus Anaerobutyricum stercoris</name>
    <dbReference type="NCBI Taxonomy" id="2838457"/>
    <lineage>
        <taxon>Bacteria</taxon>
        <taxon>Bacillati</taxon>
        <taxon>Bacillota</taxon>
        <taxon>Clostridia</taxon>
        <taxon>Lachnospirales</taxon>
        <taxon>Lachnospiraceae</taxon>
        <taxon>Anaerobutyricum</taxon>
    </lineage>
</organism>
<comment type="caution">
    <text evidence="2">The sequence shown here is derived from an EMBL/GenBank/DDBJ whole genome shotgun (WGS) entry which is preliminary data.</text>
</comment>
<reference evidence="2" key="1">
    <citation type="journal article" date="2021" name="PeerJ">
        <title>Extensive microbial diversity within the chicken gut microbiome revealed by metagenomics and culture.</title>
        <authorList>
            <person name="Gilroy R."/>
            <person name="Ravi A."/>
            <person name="Getino M."/>
            <person name="Pursley I."/>
            <person name="Horton D.L."/>
            <person name="Alikhan N.F."/>
            <person name="Baker D."/>
            <person name="Gharbi K."/>
            <person name="Hall N."/>
            <person name="Watson M."/>
            <person name="Adriaenssens E.M."/>
            <person name="Foster-Nyarko E."/>
            <person name="Jarju S."/>
            <person name="Secka A."/>
            <person name="Antonio M."/>
            <person name="Oren A."/>
            <person name="Chaudhuri R.R."/>
            <person name="La Ragione R."/>
            <person name="Hildebrand F."/>
            <person name="Pallen M.J."/>
        </authorList>
    </citation>
    <scope>NUCLEOTIDE SEQUENCE</scope>
    <source>
        <strain evidence="2">CHK179-28034</strain>
    </source>
</reference>
<reference evidence="2" key="2">
    <citation type="submission" date="2021-04" db="EMBL/GenBank/DDBJ databases">
        <authorList>
            <person name="Gilroy R."/>
        </authorList>
    </citation>
    <scope>NUCLEOTIDE SEQUENCE</scope>
    <source>
        <strain evidence="2">CHK179-28034</strain>
    </source>
</reference>
<dbReference type="InterPro" id="IPR004843">
    <property type="entry name" value="Calcineurin-like_PHP"/>
</dbReference>
<protein>
    <submittedName>
        <fullName evidence="2">Metallophosphoesterase</fullName>
    </submittedName>
</protein>
<name>A0A9D2ENC2_9FIRM</name>
<dbReference type="InterPro" id="IPR029052">
    <property type="entry name" value="Metallo-depent_PP-like"/>
</dbReference>
<dbReference type="EMBL" id="DXBR01000106">
    <property type="protein sequence ID" value="HIZ40545.1"/>
    <property type="molecule type" value="Genomic_DNA"/>
</dbReference>
<dbReference type="SUPFAM" id="SSF56300">
    <property type="entry name" value="Metallo-dependent phosphatases"/>
    <property type="match status" value="1"/>
</dbReference>
<evidence type="ECO:0000259" key="1">
    <source>
        <dbReference type="Pfam" id="PF00149"/>
    </source>
</evidence>
<evidence type="ECO:0000313" key="2">
    <source>
        <dbReference type="EMBL" id="HIZ40545.1"/>
    </source>
</evidence>
<dbReference type="Gene3D" id="3.60.21.10">
    <property type="match status" value="1"/>
</dbReference>
<sequence>MIYITGDTHGDFRRFSTDIFPEQKEMTKDDFVIICGDFGGIWCQEDNKKAMKNENYWLDWLDEKPFTTLFVCGNHENFDRLSAFLIENRYGGNVHVIRPSILHLMRGETFCIDGNTVFAFGGASSHDISDGILQKENWKEEAKKLDRRGKYMYRIDGLSWWKEELPSDKELQNGLANLDKTGNHVDYIITHSPPASIISLLGFGSYKQDILTKYLEDIRCTIDYQYWFMGHMHMNKRFTKQDFLLYEQIVRVV</sequence>
<dbReference type="Pfam" id="PF00149">
    <property type="entry name" value="Metallophos"/>
    <property type="match status" value="1"/>
</dbReference>
<evidence type="ECO:0000313" key="3">
    <source>
        <dbReference type="Proteomes" id="UP000824049"/>
    </source>
</evidence>
<accession>A0A9D2ENC2</accession>
<proteinExistence type="predicted"/>